<feature type="transmembrane region" description="Helical" evidence="9">
    <location>
        <begin position="108"/>
        <end position="125"/>
    </location>
</feature>
<feature type="transmembrane region" description="Helical" evidence="9">
    <location>
        <begin position="81"/>
        <end position="101"/>
    </location>
</feature>
<evidence type="ECO:0000256" key="7">
    <source>
        <dbReference type="ARBA" id="ARBA00049458"/>
    </source>
</evidence>
<dbReference type="EMBL" id="NEDP02002474">
    <property type="protein sequence ID" value="OWF50735.1"/>
    <property type="molecule type" value="Genomic_DNA"/>
</dbReference>
<name>A0A210QPS5_MIZYE</name>
<evidence type="ECO:0000256" key="2">
    <source>
        <dbReference type="ARBA" id="ARBA00007375"/>
    </source>
</evidence>
<comment type="catalytic activity">
    <reaction evidence="8">
        <text>a 1-O-(1Z-alkenyl)-sn-glycero-3-phosphocholine + H2O = a 2,3-saturated aldehyde + sn-glycerol 3-phosphocholine</text>
        <dbReference type="Rhea" id="RHEA:22544"/>
        <dbReference type="ChEBI" id="CHEBI:15377"/>
        <dbReference type="ChEBI" id="CHEBI:16870"/>
        <dbReference type="ChEBI" id="CHEBI:73359"/>
        <dbReference type="ChEBI" id="CHEBI:77287"/>
        <dbReference type="EC" id="3.3.2.2"/>
    </reaction>
</comment>
<sequence length="251" mass="28286">MPDTEKMARQDIRMTKPLTVLKSIGPKLVPFFKTVAIFFVLFGREEKDNCVFCCVAKILPIISLILFVFLHGMNLTEYYRYSRRILIGLIFSCAGDILLVWKDSYFEAGILMFAVAQICYARAFGWKPFNPYALAVFAAIGAAIYSILSPSLNGILSYLVAIYISLICIMGWRAVARVRFFDDLVTWTKLCGCAGSILFMISDITIAINKFVMPLPFHHQIIMLTYYAAQLGITLSVVDSQVDVILQPNLE</sequence>
<comment type="subcellular location">
    <subcellularLocation>
        <location evidence="1">Membrane</location>
        <topology evidence="1">Multi-pass membrane protein</topology>
    </subcellularLocation>
</comment>
<feature type="transmembrane region" description="Helical" evidence="9">
    <location>
        <begin position="50"/>
        <end position="69"/>
    </location>
</feature>
<dbReference type="EC" id="3.3.2.2" evidence="6"/>
<evidence type="ECO:0000256" key="3">
    <source>
        <dbReference type="ARBA" id="ARBA00022692"/>
    </source>
</evidence>
<feature type="transmembrane region" description="Helical" evidence="9">
    <location>
        <begin position="155"/>
        <end position="175"/>
    </location>
</feature>
<dbReference type="InterPro" id="IPR012506">
    <property type="entry name" value="TMEM86B-like"/>
</dbReference>
<keyword evidence="4 9" id="KW-1133">Transmembrane helix</keyword>
<comment type="caution">
    <text evidence="10">The sequence shown here is derived from an EMBL/GenBank/DDBJ whole genome shotgun (WGS) entry which is preliminary data.</text>
</comment>
<dbReference type="PANTHER" id="PTHR31885">
    <property type="entry name" value="GH04784P"/>
    <property type="match status" value="1"/>
</dbReference>
<evidence type="ECO:0000256" key="6">
    <source>
        <dbReference type="ARBA" id="ARBA00035673"/>
    </source>
</evidence>
<feature type="transmembrane region" description="Helical" evidence="9">
    <location>
        <begin position="24"/>
        <end position="43"/>
    </location>
</feature>
<evidence type="ECO:0000313" key="11">
    <source>
        <dbReference type="Proteomes" id="UP000242188"/>
    </source>
</evidence>
<evidence type="ECO:0000256" key="8">
    <source>
        <dbReference type="ARBA" id="ARBA00049560"/>
    </source>
</evidence>
<dbReference type="GO" id="GO:0047408">
    <property type="term" value="F:alkenylglycerophosphocholine hydrolase activity"/>
    <property type="evidence" value="ECO:0007669"/>
    <property type="project" value="UniProtKB-EC"/>
</dbReference>
<gene>
    <name evidence="10" type="ORF">KP79_PYT18151</name>
</gene>
<proteinExistence type="inferred from homology"/>
<keyword evidence="11" id="KW-1185">Reference proteome</keyword>
<reference evidence="10 11" key="1">
    <citation type="journal article" date="2017" name="Nat. Ecol. Evol.">
        <title>Scallop genome provides insights into evolution of bilaterian karyotype and development.</title>
        <authorList>
            <person name="Wang S."/>
            <person name="Zhang J."/>
            <person name="Jiao W."/>
            <person name="Li J."/>
            <person name="Xun X."/>
            <person name="Sun Y."/>
            <person name="Guo X."/>
            <person name="Huan P."/>
            <person name="Dong B."/>
            <person name="Zhang L."/>
            <person name="Hu X."/>
            <person name="Sun X."/>
            <person name="Wang J."/>
            <person name="Zhao C."/>
            <person name="Wang Y."/>
            <person name="Wang D."/>
            <person name="Huang X."/>
            <person name="Wang R."/>
            <person name="Lv J."/>
            <person name="Li Y."/>
            <person name="Zhang Z."/>
            <person name="Liu B."/>
            <person name="Lu W."/>
            <person name="Hui Y."/>
            <person name="Liang J."/>
            <person name="Zhou Z."/>
            <person name="Hou R."/>
            <person name="Li X."/>
            <person name="Liu Y."/>
            <person name="Li H."/>
            <person name="Ning X."/>
            <person name="Lin Y."/>
            <person name="Zhao L."/>
            <person name="Xing Q."/>
            <person name="Dou J."/>
            <person name="Li Y."/>
            <person name="Mao J."/>
            <person name="Guo H."/>
            <person name="Dou H."/>
            <person name="Li T."/>
            <person name="Mu C."/>
            <person name="Jiang W."/>
            <person name="Fu Q."/>
            <person name="Fu X."/>
            <person name="Miao Y."/>
            <person name="Liu J."/>
            <person name="Yu Q."/>
            <person name="Li R."/>
            <person name="Liao H."/>
            <person name="Li X."/>
            <person name="Kong Y."/>
            <person name="Jiang Z."/>
            <person name="Chourrout D."/>
            <person name="Li R."/>
            <person name="Bao Z."/>
        </authorList>
    </citation>
    <scope>NUCLEOTIDE SEQUENCE [LARGE SCALE GENOMIC DNA]</scope>
    <source>
        <strain evidence="10 11">PY_sf001</strain>
    </source>
</reference>
<dbReference type="OrthoDB" id="2133758at2759"/>
<protein>
    <recommendedName>
        <fullName evidence="6">lysoplasmalogenase</fullName>
        <ecNumber evidence="6">3.3.2.2</ecNumber>
    </recommendedName>
</protein>
<accession>A0A210QPS5</accession>
<evidence type="ECO:0000256" key="5">
    <source>
        <dbReference type="ARBA" id="ARBA00023136"/>
    </source>
</evidence>
<keyword evidence="3 9" id="KW-0812">Transmembrane</keyword>
<comment type="similarity">
    <text evidence="2">Belongs to the TMEM86 family.</text>
</comment>
<dbReference type="PANTHER" id="PTHR31885:SF6">
    <property type="entry name" value="GH04784P"/>
    <property type="match status" value="1"/>
</dbReference>
<evidence type="ECO:0000313" key="10">
    <source>
        <dbReference type="EMBL" id="OWF50735.1"/>
    </source>
</evidence>
<dbReference type="Proteomes" id="UP000242188">
    <property type="component" value="Unassembled WGS sequence"/>
</dbReference>
<keyword evidence="5 9" id="KW-0472">Membrane</keyword>
<evidence type="ECO:0000256" key="4">
    <source>
        <dbReference type="ARBA" id="ARBA00022989"/>
    </source>
</evidence>
<dbReference type="Pfam" id="PF07947">
    <property type="entry name" value="YhhN"/>
    <property type="match status" value="1"/>
</dbReference>
<organism evidence="10 11">
    <name type="scientific">Mizuhopecten yessoensis</name>
    <name type="common">Japanese scallop</name>
    <name type="synonym">Patinopecten yessoensis</name>
    <dbReference type="NCBI Taxonomy" id="6573"/>
    <lineage>
        <taxon>Eukaryota</taxon>
        <taxon>Metazoa</taxon>
        <taxon>Spiralia</taxon>
        <taxon>Lophotrochozoa</taxon>
        <taxon>Mollusca</taxon>
        <taxon>Bivalvia</taxon>
        <taxon>Autobranchia</taxon>
        <taxon>Pteriomorphia</taxon>
        <taxon>Pectinida</taxon>
        <taxon>Pectinoidea</taxon>
        <taxon>Pectinidae</taxon>
        <taxon>Mizuhopecten</taxon>
    </lineage>
</organism>
<feature type="transmembrane region" description="Helical" evidence="9">
    <location>
        <begin position="131"/>
        <end position="148"/>
    </location>
</feature>
<evidence type="ECO:0000256" key="1">
    <source>
        <dbReference type="ARBA" id="ARBA00004141"/>
    </source>
</evidence>
<comment type="catalytic activity">
    <reaction evidence="7">
        <text>a 1-O-(1Z-alkenyl)-sn-glycero-3-phosphoethanolamine + H2O = a 2,3-saturated aldehyde + sn-glycero-3-phosphoethanolamine</text>
        <dbReference type="Rhea" id="RHEA:16905"/>
        <dbReference type="ChEBI" id="CHEBI:15377"/>
        <dbReference type="ChEBI" id="CHEBI:73359"/>
        <dbReference type="ChEBI" id="CHEBI:77288"/>
        <dbReference type="ChEBI" id="CHEBI:143890"/>
        <dbReference type="EC" id="3.3.2.2"/>
    </reaction>
</comment>
<dbReference type="GO" id="GO:0016020">
    <property type="term" value="C:membrane"/>
    <property type="evidence" value="ECO:0007669"/>
    <property type="project" value="UniProtKB-SubCell"/>
</dbReference>
<evidence type="ECO:0000256" key="9">
    <source>
        <dbReference type="SAM" id="Phobius"/>
    </source>
</evidence>
<dbReference type="AlphaFoldDB" id="A0A210QPS5"/>
<feature type="transmembrane region" description="Helical" evidence="9">
    <location>
        <begin position="187"/>
        <end position="209"/>
    </location>
</feature>